<dbReference type="SUPFAM" id="SSF103473">
    <property type="entry name" value="MFS general substrate transporter"/>
    <property type="match status" value="1"/>
</dbReference>
<dbReference type="InterPro" id="IPR003663">
    <property type="entry name" value="Sugar/inositol_transpt"/>
</dbReference>
<protein>
    <submittedName>
        <fullName evidence="12">And other transporter-domain-containing protein</fullName>
    </submittedName>
</protein>
<keyword evidence="6 10" id="KW-0472">Membrane</keyword>
<keyword evidence="5 10" id="KW-1133">Transmembrane helix</keyword>
<dbReference type="EMBL" id="MCGR01000010">
    <property type="protein sequence ID" value="ORY88508.1"/>
    <property type="molecule type" value="Genomic_DNA"/>
</dbReference>
<evidence type="ECO:0000256" key="3">
    <source>
        <dbReference type="ARBA" id="ARBA00022448"/>
    </source>
</evidence>
<reference evidence="12 13" key="1">
    <citation type="submission" date="2016-07" db="EMBL/GenBank/DDBJ databases">
        <title>Pervasive Adenine N6-methylation of Active Genes in Fungi.</title>
        <authorList>
            <consortium name="DOE Joint Genome Institute"/>
            <person name="Mondo S.J."/>
            <person name="Dannebaum R.O."/>
            <person name="Kuo R.C."/>
            <person name="Labutti K."/>
            <person name="Haridas S."/>
            <person name="Kuo A."/>
            <person name="Salamov A."/>
            <person name="Ahrendt S.R."/>
            <person name="Lipzen A."/>
            <person name="Sullivan W."/>
            <person name="Andreopoulos W.B."/>
            <person name="Clum A."/>
            <person name="Lindquist E."/>
            <person name="Daum C."/>
            <person name="Ramamoorthy G.K."/>
            <person name="Gryganskyi A."/>
            <person name="Culley D."/>
            <person name="Magnuson J.K."/>
            <person name="James T.Y."/>
            <person name="O'Malley M.A."/>
            <person name="Stajich J.E."/>
            <person name="Spatafora J.W."/>
            <person name="Visel A."/>
            <person name="Grigoriev I.V."/>
        </authorList>
    </citation>
    <scope>NUCLEOTIDE SEQUENCE [LARGE SCALE GENOMIC DNA]</scope>
    <source>
        <strain evidence="12 13">62-1032</strain>
    </source>
</reference>
<evidence type="ECO:0000256" key="9">
    <source>
        <dbReference type="SAM" id="MobiDB-lite"/>
    </source>
</evidence>
<dbReference type="AlphaFoldDB" id="A0A1Y2FX03"/>
<keyword evidence="4 10" id="KW-0812">Transmembrane</keyword>
<gene>
    <name evidence="12" type="ORF">BCR35DRAFT_330046</name>
</gene>
<dbReference type="InterPro" id="IPR050360">
    <property type="entry name" value="MFS_Sugar_Transporters"/>
</dbReference>
<dbReference type="PANTHER" id="PTHR48022:SF17">
    <property type="entry name" value="HEXOSE TRANSPORTER"/>
    <property type="match status" value="1"/>
</dbReference>
<feature type="region of interest" description="Disordered" evidence="9">
    <location>
        <begin position="1"/>
        <end position="54"/>
    </location>
</feature>
<feature type="transmembrane region" description="Helical" evidence="10">
    <location>
        <begin position="364"/>
        <end position="385"/>
    </location>
</feature>
<evidence type="ECO:0000256" key="4">
    <source>
        <dbReference type="ARBA" id="ARBA00022692"/>
    </source>
</evidence>
<comment type="subcellular location">
    <subcellularLocation>
        <location evidence="1">Membrane</location>
        <topology evidence="1">Multi-pass membrane protein</topology>
    </subcellularLocation>
</comment>
<feature type="domain" description="Major facilitator superfamily (MFS) profile" evidence="11">
    <location>
        <begin position="70"/>
        <end position="517"/>
    </location>
</feature>
<feature type="transmembrane region" description="Helical" evidence="10">
    <location>
        <begin position="144"/>
        <end position="163"/>
    </location>
</feature>
<feature type="transmembrane region" description="Helical" evidence="10">
    <location>
        <begin position="330"/>
        <end position="352"/>
    </location>
</feature>
<dbReference type="InterPro" id="IPR005828">
    <property type="entry name" value="MFS_sugar_transport-like"/>
</dbReference>
<feature type="transmembrane region" description="Helical" evidence="10">
    <location>
        <begin position="120"/>
        <end position="137"/>
    </location>
</feature>
<dbReference type="Pfam" id="PF00083">
    <property type="entry name" value="Sugar_tr"/>
    <property type="match status" value="1"/>
</dbReference>
<evidence type="ECO:0000256" key="10">
    <source>
        <dbReference type="SAM" id="Phobius"/>
    </source>
</evidence>
<feature type="transmembrane region" description="Helical" evidence="10">
    <location>
        <begin position="494"/>
        <end position="513"/>
    </location>
</feature>
<dbReference type="InterPro" id="IPR020846">
    <property type="entry name" value="MFS_dom"/>
</dbReference>
<name>A0A1Y2FX03_9BASI</name>
<comment type="catalytic activity">
    <reaction evidence="7">
        <text>myo-inositol(out) + H(+)(out) = myo-inositol(in) + H(+)(in)</text>
        <dbReference type="Rhea" id="RHEA:60364"/>
        <dbReference type="ChEBI" id="CHEBI:15378"/>
        <dbReference type="ChEBI" id="CHEBI:17268"/>
    </reaction>
</comment>
<evidence type="ECO:0000256" key="1">
    <source>
        <dbReference type="ARBA" id="ARBA00004141"/>
    </source>
</evidence>
<dbReference type="InParanoid" id="A0A1Y2FX03"/>
<feature type="transmembrane region" description="Helical" evidence="10">
    <location>
        <begin position="175"/>
        <end position="195"/>
    </location>
</feature>
<evidence type="ECO:0000256" key="8">
    <source>
        <dbReference type="RuleBase" id="RU003346"/>
    </source>
</evidence>
<evidence type="ECO:0000256" key="6">
    <source>
        <dbReference type="ARBA" id="ARBA00023136"/>
    </source>
</evidence>
<dbReference type="OrthoDB" id="6612291at2759"/>
<feature type="transmembrane region" description="Helical" evidence="10">
    <location>
        <begin position="238"/>
        <end position="260"/>
    </location>
</feature>
<comment type="similarity">
    <text evidence="2 8">Belongs to the major facilitator superfamily. Sugar transporter (TC 2.A.1.1) family.</text>
</comment>
<accession>A0A1Y2FX03</accession>
<dbReference type="Gene3D" id="1.20.1250.20">
    <property type="entry name" value="MFS general substrate transporter like domains"/>
    <property type="match status" value="1"/>
</dbReference>
<evidence type="ECO:0000313" key="12">
    <source>
        <dbReference type="EMBL" id="ORY88508.1"/>
    </source>
</evidence>
<feature type="transmembrane region" description="Helical" evidence="10">
    <location>
        <begin position="424"/>
        <end position="447"/>
    </location>
</feature>
<dbReference type="NCBIfam" id="TIGR00879">
    <property type="entry name" value="SP"/>
    <property type="match status" value="1"/>
</dbReference>
<dbReference type="GO" id="GO:0005351">
    <property type="term" value="F:carbohydrate:proton symporter activity"/>
    <property type="evidence" value="ECO:0007669"/>
    <property type="project" value="TreeGrafter"/>
</dbReference>
<proteinExistence type="inferred from homology"/>
<feature type="transmembrane region" description="Helical" evidence="10">
    <location>
        <begin position="394"/>
        <end position="412"/>
    </location>
</feature>
<evidence type="ECO:0000313" key="13">
    <source>
        <dbReference type="Proteomes" id="UP000193467"/>
    </source>
</evidence>
<feature type="compositionally biased region" description="Polar residues" evidence="9">
    <location>
        <begin position="14"/>
        <end position="27"/>
    </location>
</feature>
<organism evidence="12 13">
    <name type="scientific">Leucosporidium creatinivorum</name>
    <dbReference type="NCBI Taxonomy" id="106004"/>
    <lineage>
        <taxon>Eukaryota</taxon>
        <taxon>Fungi</taxon>
        <taxon>Dikarya</taxon>
        <taxon>Basidiomycota</taxon>
        <taxon>Pucciniomycotina</taxon>
        <taxon>Microbotryomycetes</taxon>
        <taxon>Leucosporidiales</taxon>
        <taxon>Leucosporidium</taxon>
    </lineage>
</organism>
<evidence type="ECO:0000256" key="2">
    <source>
        <dbReference type="ARBA" id="ARBA00010992"/>
    </source>
</evidence>
<dbReference type="PANTHER" id="PTHR48022">
    <property type="entry name" value="PLASTIDIC GLUCOSE TRANSPORTER 4"/>
    <property type="match status" value="1"/>
</dbReference>
<evidence type="ECO:0000256" key="7">
    <source>
        <dbReference type="ARBA" id="ARBA00049119"/>
    </source>
</evidence>
<evidence type="ECO:0000256" key="5">
    <source>
        <dbReference type="ARBA" id="ARBA00022989"/>
    </source>
</evidence>
<feature type="transmembrane region" description="Helical" evidence="10">
    <location>
        <begin position="63"/>
        <end position="83"/>
    </location>
</feature>
<dbReference type="PROSITE" id="PS50850">
    <property type="entry name" value="MFS"/>
    <property type="match status" value="1"/>
</dbReference>
<keyword evidence="3 8" id="KW-0813">Transport</keyword>
<dbReference type="CDD" id="cd17356">
    <property type="entry name" value="MFS_HXT"/>
    <property type="match status" value="1"/>
</dbReference>
<dbReference type="PRINTS" id="PR00171">
    <property type="entry name" value="SUGRTRNSPORT"/>
</dbReference>
<dbReference type="GO" id="GO:0016020">
    <property type="term" value="C:membrane"/>
    <property type="evidence" value="ECO:0007669"/>
    <property type="project" value="UniProtKB-SubCell"/>
</dbReference>
<feature type="transmembrane region" description="Helical" evidence="10">
    <location>
        <begin position="207"/>
        <end position="226"/>
    </location>
</feature>
<dbReference type="InterPro" id="IPR005829">
    <property type="entry name" value="Sugar_transporter_CS"/>
</dbReference>
<feature type="transmembrane region" description="Helical" evidence="10">
    <location>
        <begin position="459"/>
        <end position="482"/>
    </location>
</feature>
<sequence length="579" mass="62672">MASQTQPTSAATTIVPSQPTSRAQSLKGNKEAGALEQAEAPASTKPLDVHVDQGQRPVSKDRAPVFVVVLCLFQSLAGLLFGWESGGISGLVNCRDYQMRFGTVDPTSVTGYSIPSTRQALITSFMGLGALFGSLLAGRISGKLGIKVAYLISLVIFLIGVAIELSSMTQWGQMLAGRFIAGYGVGALSMLAPLYQAECSPKHLRGMITSTYQLCATFGIFFANVVNYKMHDVDGPLSWRLTIALQLVWGAFVLVGTVFCPESPRYYVMRGNIDQARINLGKLRDLAPGDEELEAEIQEYVARQKEEEAAGDASYIDCFRSEGRMGLRTAIGIAVQAGQQWSGVNFFFSYGVKFFAAAGISDSFLIQVILGAVNVISTFPGLLAVEKLGRRQTLFIGSFIMFTGQVVAGALGTAYPDGEVAGKILITFSCIYIFGFASSWGPLGWVVAAEQFPVRMAPYCVAFATGSNWLNNFILAMITPYITDAGYGNLQAKITFIWAAAIVLFTAFVFFFVPETKGLSLVQVDELYLSRVPAWRSSSWVPFGGASKRNATDGGSLKLQTTQKHHENVQPRNLDDDEE</sequence>
<feature type="region of interest" description="Disordered" evidence="9">
    <location>
        <begin position="546"/>
        <end position="579"/>
    </location>
</feature>
<keyword evidence="13" id="KW-1185">Reference proteome</keyword>
<evidence type="ECO:0000259" key="11">
    <source>
        <dbReference type="PROSITE" id="PS50850"/>
    </source>
</evidence>
<dbReference type="InterPro" id="IPR036259">
    <property type="entry name" value="MFS_trans_sf"/>
</dbReference>
<comment type="caution">
    <text evidence="12">The sequence shown here is derived from an EMBL/GenBank/DDBJ whole genome shotgun (WGS) entry which is preliminary data.</text>
</comment>
<feature type="compositionally biased region" description="Low complexity" evidence="9">
    <location>
        <begin position="1"/>
        <end position="13"/>
    </location>
</feature>
<dbReference type="Proteomes" id="UP000193467">
    <property type="component" value="Unassembled WGS sequence"/>
</dbReference>
<dbReference type="PROSITE" id="PS00216">
    <property type="entry name" value="SUGAR_TRANSPORT_1"/>
    <property type="match status" value="1"/>
</dbReference>